<evidence type="ECO:0000313" key="7">
    <source>
        <dbReference type="EMBL" id="ALS37394.1"/>
    </source>
</evidence>
<dbReference type="SUPFAM" id="SSF53850">
    <property type="entry name" value="Periplasmic binding protein-like II"/>
    <property type="match status" value="1"/>
</dbReference>
<proteinExistence type="inferred from homology"/>
<dbReference type="Proteomes" id="UP000067523">
    <property type="component" value="Chromosome"/>
</dbReference>
<dbReference type="Pfam" id="PF03180">
    <property type="entry name" value="Lipoprotein_9"/>
    <property type="match status" value="1"/>
</dbReference>
<accession>A0A0U2NR45</accession>
<evidence type="ECO:0000256" key="5">
    <source>
        <dbReference type="ARBA" id="ARBA00023139"/>
    </source>
</evidence>
<comment type="similarity">
    <text evidence="2">Belongs to the NlpA lipoprotein family.</text>
</comment>
<keyword evidence="5" id="KW-0564">Palmitate</keyword>
<dbReference type="PANTHER" id="PTHR30429">
    <property type="entry name" value="D-METHIONINE-BINDING LIPOPROTEIN METQ"/>
    <property type="match status" value="1"/>
</dbReference>
<name>A0A0U2NR45_9ENTE</name>
<dbReference type="EMBL" id="CP013655">
    <property type="protein sequence ID" value="ALS37394.1"/>
    <property type="molecule type" value="Genomic_DNA"/>
</dbReference>
<dbReference type="PANTHER" id="PTHR30429:SF0">
    <property type="entry name" value="METHIONINE-BINDING LIPOPROTEIN METQ"/>
    <property type="match status" value="1"/>
</dbReference>
<dbReference type="Gene3D" id="3.40.190.10">
    <property type="entry name" value="Periplasmic binding protein-like II"/>
    <property type="match status" value="2"/>
</dbReference>
<dbReference type="STRING" id="118060.ATZ35_09585"/>
<comment type="subcellular location">
    <subcellularLocation>
        <location evidence="1">Membrane</location>
        <topology evidence="1">Lipid-anchor</topology>
    </subcellularLocation>
</comment>
<evidence type="ECO:0000313" key="8">
    <source>
        <dbReference type="Proteomes" id="UP000067523"/>
    </source>
</evidence>
<dbReference type="KEGG" id="erx:ATZ35_09585"/>
<keyword evidence="6" id="KW-0449">Lipoprotein</keyword>
<protein>
    <submittedName>
        <fullName evidence="7">Metal ABC transporter substrate-binding protein</fullName>
    </submittedName>
</protein>
<dbReference type="InterPro" id="IPR004872">
    <property type="entry name" value="Lipoprotein_NlpA"/>
</dbReference>
<gene>
    <name evidence="7" type="ORF">ATZ35_09585</name>
</gene>
<keyword evidence="4" id="KW-0472">Membrane</keyword>
<evidence type="ECO:0000256" key="1">
    <source>
        <dbReference type="ARBA" id="ARBA00004635"/>
    </source>
</evidence>
<sequence>MKKKLISLVLIVMGIVGITACGKNDKVASDPDKAVPIVRVGTSPGPYSELFLEAVKPILEKEGYQIEQTEFTELIQADVAITEGAIDLNVDQHTAYLNNFNENKGTNLVGITPIPTVPAGLFPGKKSALNDVKTGDKIGIPDDASNTARAFNLLQKAGWIELEAGVDPVKATKEDIVSNPKNLELIQMSSAQIPRSLADLDFAVIPGSIVYSAKLDPKDSLLSEDVLKEYELVATIDEKNSKSDWAQAVVKAYHSDEFKKYLNEHNQGNYWFIPKELQEEQK</sequence>
<dbReference type="AlphaFoldDB" id="A0A0U2NR45"/>
<reference evidence="8" key="1">
    <citation type="submission" date="2015-12" db="EMBL/GenBank/DDBJ databases">
        <authorList>
            <person name="Lauer A."/>
            <person name="Humrighouse B."/>
            <person name="Loparev V."/>
            <person name="Shewmaker P.L."/>
            <person name="Whitney A.M."/>
            <person name="McLaughlin R.W."/>
        </authorList>
    </citation>
    <scope>NUCLEOTIDE SEQUENCE [LARGE SCALE GENOMIC DNA]</scope>
    <source>
        <strain evidence="8">LMG 26678</strain>
    </source>
</reference>
<dbReference type="PROSITE" id="PS51257">
    <property type="entry name" value="PROKAR_LIPOPROTEIN"/>
    <property type="match status" value="1"/>
</dbReference>
<keyword evidence="8" id="KW-1185">Reference proteome</keyword>
<dbReference type="GO" id="GO:0016020">
    <property type="term" value="C:membrane"/>
    <property type="evidence" value="ECO:0007669"/>
    <property type="project" value="UniProtKB-SubCell"/>
</dbReference>
<evidence type="ECO:0000256" key="6">
    <source>
        <dbReference type="ARBA" id="ARBA00023288"/>
    </source>
</evidence>
<evidence type="ECO:0000256" key="3">
    <source>
        <dbReference type="ARBA" id="ARBA00022729"/>
    </source>
</evidence>
<evidence type="ECO:0000256" key="4">
    <source>
        <dbReference type="ARBA" id="ARBA00023136"/>
    </source>
</evidence>
<organism evidence="7 8">
    <name type="scientific">Enterococcus rotai</name>
    <dbReference type="NCBI Taxonomy" id="118060"/>
    <lineage>
        <taxon>Bacteria</taxon>
        <taxon>Bacillati</taxon>
        <taxon>Bacillota</taxon>
        <taxon>Bacilli</taxon>
        <taxon>Lactobacillales</taxon>
        <taxon>Enterococcaceae</taxon>
        <taxon>Enterococcus</taxon>
    </lineage>
</organism>
<keyword evidence="3" id="KW-0732">Signal</keyword>
<dbReference type="RefSeq" id="WP_208927057.1">
    <property type="nucleotide sequence ID" value="NZ_CP013655.1"/>
</dbReference>
<evidence type="ECO:0000256" key="2">
    <source>
        <dbReference type="ARBA" id="ARBA00008973"/>
    </source>
</evidence>